<dbReference type="AlphaFoldDB" id="B8FR12"/>
<evidence type="ECO:0000313" key="2">
    <source>
        <dbReference type="EMBL" id="ACL21699.1"/>
    </source>
</evidence>
<dbReference type="Proteomes" id="UP000007726">
    <property type="component" value="Chromosome"/>
</dbReference>
<protein>
    <submittedName>
        <fullName evidence="2">Uncharacterized protein</fullName>
    </submittedName>
</protein>
<sequence length="41" mass="4683">MDIKIKKILLYLTNTIVVLLALSSFYLVALALYSNLLRMLP</sequence>
<keyword evidence="1" id="KW-1133">Transmembrane helix</keyword>
<gene>
    <name evidence="2" type="ordered locus">Dhaf_3682</name>
</gene>
<keyword evidence="1" id="KW-0812">Transmembrane</keyword>
<evidence type="ECO:0000313" key="3">
    <source>
        <dbReference type="Proteomes" id="UP000007726"/>
    </source>
</evidence>
<reference evidence="2 3" key="1">
    <citation type="journal article" date="2012" name="BMC Microbiol.">
        <title>Genome sequence of Desulfitobacterium hafniense DCB-2, a Gram-positive anaerobe capable of dehalogenation and metal reduction.</title>
        <authorList>
            <person name="Kim S.H."/>
            <person name="Harzman C."/>
            <person name="Davis J.K."/>
            <person name="Hutcheson R."/>
            <person name="Broderick J.B."/>
            <person name="Marsh T.L."/>
            <person name="Tiedje J.M."/>
        </authorList>
    </citation>
    <scope>NUCLEOTIDE SEQUENCE [LARGE SCALE GENOMIC DNA]</scope>
    <source>
        <strain evidence="3">DSM 10664 / DCB-2</strain>
    </source>
</reference>
<dbReference type="HOGENOM" id="CLU_3269032_0_0_9"/>
<accession>B8FR12</accession>
<organism evidence="2 3">
    <name type="scientific">Desulfitobacterium hafniense (strain DSM 10664 / DCB-2)</name>
    <dbReference type="NCBI Taxonomy" id="272564"/>
    <lineage>
        <taxon>Bacteria</taxon>
        <taxon>Bacillati</taxon>
        <taxon>Bacillota</taxon>
        <taxon>Clostridia</taxon>
        <taxon>Eubacteriales</taxon>
        <taxon>Desulfitobacteriaceae</taxon>
        <taxon>Desulfitobacterium</taxon>
    </lineage>
</organism>
<dbReference type="EMBL" id="CP001336">
    <property type="protein sequence ID" value="ACL21699.1"/>
    <property type="molecule type" value="Genomic_DNA"/>
</dbReference>
<name>B8FR12_DESHD</name>
<evidence type="ECO:0000256" key="1">
    <source>
        <dbReference type="SAM" id="Phobius"/>
    </source>
</evidence>
<feature type="transmembrane region" description="Helical" evidence="1">
    <location>
        <begin position="9"/>
        <end position="33"/>
    </location>
</feature>
<dbReference type="KEGG" id="dhd:Dhaf_3682"/>
<keyword evidence="1" id="KW-0472">Membrane</keyword>
<proteinExistence type="predicted"/>